<accession>A0A7J7LKM3</accession>
<evidence type="ECO:0000313" key="1">
    <source>
        <dbReference type="EMBL" id="KAF6143187.1"/>
    </source>
</evidence>
<reference evidence="1 2" key="1">
    <citation type="journal article" date="2020" name="IScience">
        <title>Genome Sequencing of the Endangered Kingdonia uniflora (Circaeasteraceae, Ranunculales) Reveals Potential Mechanisms of Evolutionary Specialization.</title>
        <authorList>
            <person name="Sun Y."/>
            <person name="Deng T."/>
            <person name="Zhang A."/>
            <person name="Moore M.J."/>
            <person name="Landis J.B."/>
            <person name="Lin N."/>
            <person name="Zhang H."/>
            <person name="Zhang X."/>
            <person name="Huang J."/>
            <person name="Zhang X."/>
            <person name="Sun H."/>
            <person name="Wang H."/>
        </authorList>
    </citation>
    <scope>NUCLEOTIDE SEQUENCE [LARGE SCALE GENOMIC DNA]</scope>
    <source>
        <strain evidence="1">TB1705</strain>
        <tissue evidence="1">Leaf</tissue>
    </source>
</reference>
<proteinExistence type="predicted"/>
<keyword evidence="2" id="KW-1185">Reference proteome</keyword>
<organism evidence="1 2">
    <name type="scientific">Kingdonia uniflora</name>
    <dbReference type="NCBI Taxonomy" id="39325"/>
    <lineage>
        <taxon>Eukaryota</taxon>
        <taxon>Viridiplantae</taxon>
        <taxon>Streptophyta</taxon>
        <taxon>Embryophyta</taxon>
        <taxon>Tracheophyta</taxon>
        <taxon>Spermatophyta</taxon>
        <taxon>Magnoliopsida</taxon>
        <taxon>Ranunculales</taxon>
        <taxon>Circaeasteraceae</taxon>
        <taxon>Kingdonia</taxon>
    </lineage>
</organism>
<dbReference type="AlphaFoldDB" id="A0A7J7LKM3"/>
<protein>
    <submittedName>
        <fullName evidence="1">Uncharacterized protein</fullName>
    </submittedName>
</protein>
<sequence>FPGAQSRHTKRDKVGYYFLVPSLLPRVKLWLNASSWCPDSSGEVKIPMLLSFSLVELVQYILPLYPTISGKVNPFSAVVSPL</sequence>
<name>A0A7J7LKM3_9MAGN</name>
<gene>
    <name evidence="1" type="ORF">GIB67_035601</name>
</gene>
<dbReference type="Proteomes" id="UP000541444">
    <property type="component" value="Unassembled WGS sequence"/>
</dbReference>
<comment type="caution">
    <text evidence="1">The sequence shown here is derived from an EMBL/GenBank/DDBJ whole genome shotgun (WGS) entry which is preliminary data.</text>
</comment>
<dbReference type="EMBL" id="JACGCM010002212">
    <property type="protein sequence ID" value="KAF6143187.1"/>
    <property type="molecule type" value="Genomic_DNA"/>
</dbReference>
<evidence type="ECO:0000313" key="2">
    <source>
        <dbReference type="Proteomes" id="UP000541444"/>
    </source>
</evidence>
<feature type="non-terminal residue" evidence="1">
    <location>
        <position position="1"/>
    </location>
</feature>